<reference evidence="2" key="2">
    <citation type="submission" date="2020-09" db="EMBL/GenBank/DDBJ databases">
        <authorList>
            <person name="Sun Q."/>
            <person name="Ohkuma M."/>
        </authorList>
    </citation>
    <scope>NUCLEOTIDE SEQUENCE</scope>
    <source>
        <strain evidence="2">JCM 4790</strain>
    </source>
</reference>
<dbReference type="EMBL" id="BMVU01000055">
    <property type="protein sequence ID" value="GGY05298.1"/>
    <property type="molecule type" value="Genomic_DNA"/>
</dbReference>
<feature type="region of interest" description="Disordered" evidence="1">
    <location>
        <begin position="52"/>
        <end position="72"/>
    </location>
</feature>
<organism evidence="2 3">
    <name type="scientific">Streptomyces minutiscleroticus</name>
    <dbReference type="NCBI Taxonomy" id="68238"/>
    <lineage>
        <taxon>Bacteria</taxon>
        <taxon>Bacillati</taxon>
        <taxon>Actinomycetota</taxon>
        <taxon>Actinomycetes</taxon>
        <taxon>Kitasatosporales</taxon>
        <taxon>Streptomycetaceae</taxon>
        <taxon>Streptomyces</taxon>
    </lineage>
</organism>
<accession>A0A918U7M7</accession>
<protein>
    <submittedName>
        <fullName evidence="2">Uncharacterized protein</fullName>
    </submittedName>
</protein>
<dbReference type="AlphaFoldDB" id="A0A918U7M7"/>
<dbReference type="Proteomes" id="UP000619244">
    <property type="component" value="Unassembled WGS sequence"/>
</dbReference>
<evidence type="ECO:0000313" key="2">
    <source>
        <dbReference type="EMBL" id="GGY05298.1"/>
    </source>
</evidence>
<keyword evidence="3" id="KW-1185">Reference proteome</keyword>
<gene>
    <name evidence="2" type="ORF">GCM10010358_68370</name>
</gene>
<proteinExistence type="predicted"/>
<name>A0A918U7M7_9ACTN</name>
<evidence type="ECO:0000256" key="1">
    <source>
        <dbReference type="SAM" id="MobiDB-lite"/>
    </source>
</evidence>
<reference evidence="2" key="1">
    <citation type="journal article" date="2014" name="Int. J. Syst. Evol. Microbiol.">
        <title>Complete genome sequence of Corynebacterium casei LMG S-19264T (=DSM 44701T), isolated from a smear-ripened cheese.</title>
        <authorList>
            <consortium name="US DOE Joint Genome Institute (JGI-PGF)"/>
            <person name="Walter F."/>
            <person name="Albersmeier A."/>
            <person name="Kalinowski J."/>
            <person name="Ruckert C."/>
        </authorList>
    </citation>
    <scope>NUCLEOTIDE SEQUENCE</scope>
    <source>
        <strain evidence="2">JCM 4790</strain>
    </source>
</reference>
<evidence type="ECO:0000313" key="3">
    <source>
        <dbReference type="Proteomes" id="UP000619244"/>
    </source>
</evidence>
<sequence length="72" mass="8084">MALGAPAPRAGCDPAVWLREALAAVGARNLRHRGMHRFIYRLGRNRREREQIRLGLPSVQSYPKRPDPEPAG</sequence>
<comment type="caution">
    <text evidence="2">The sequence shown here is derived from an EMBL/GenBank/DDBJ whole genome shotgun (WGS) entry which is preliminary data.</text>
</comment>